<accession>A0A8X8ZPS2</accession>
<evidence type="ECO:0000313" key="2">
    <source>
        <dbReference type="Proteomes" id="UP000298416"/>
    </source>
</evidence>
<evidence type="ECO:0000313" key="1">
    <source>
        <dbReference type="EMBL" id="KAG6413432.1"/>
    </source>
</evidence>
<keyword evidence="2" id="KW-1185">Reference proteome</keyword>
<dbReference type="EMBL" id="PNBA02000009">
    <property type="protein sequence ID" value="KAG6413432.1"/>
    <property type="molecule type" value="Genomic_DNA"/>
</dbReference>
<dbReference type="PANTHER" id="PTHR36348:SF1">
    <property type="entry name" value="EXPRESSED PROTEIN"/>
    <property type="match status" value="1"/>
</dbReference>
<gene>
    <name evidence="1" type="ORF">SASPL_126141</name>
</gene>
<reference evidence="1" key="1">
    <citation type="submission" date="2018-01" db="EMBL/GenBank/DDBJ databases">
        <authorList>
            <person name="Mao J.F."/>
        </authorList>
    </citation>
    <scope>NUCLEOTIDE SEQUENCE</scope>
    <source>
        <strain evidence="1">Huo1</strain>
        <tissue evidence="1">Leaf</tissue>
    </source>
</reference>
<dbReference type="AlphaFoldDB" id="A0A8X8ZPS2"/>
<proteinExistence type="predicted"/>
<dbReference type="PANTHER" id="PTHR36348">
    <property type="entry name" value="EXPRESSED PROTEIN"/>
    <property type="match status" value="1"/>
</dbReference>
<name>A0A8X8ZPS2_SALSN</name>
<sequence>MLKLSLLRLWIEIKRLIAIIQDADEVIRVVPCALNQREKLDKGFPAEVNAQLGARKEDEDKPGLEAMLHKFLQLYASRVFFKPRNEVLEPEKFSEPLIQAKFQLLLLHLLGHVEIRA</sequence>
<protein>
    <submittedName>
        <fullName evidence="1">Uncharacterized protein</fullName>
    </submittedName>
</protein>
<comment type="caution">
    <text evidence="1">The sequence shown here is derived from an EMBL/GenBank/DDBJ whole genome shotgun (WGS) entry which is preliminary data.</text>
</comment>
<reference evidence="1" key="2">
    <citation type="submission" date="2020-08" db="EMBL/GenBank/DDBJ databases">
        <title>Plant Genome Project.</title>
        <authorList>
            <person name="Zhang R.-G."/>
        </authorList>
    </citation>
    <scope>NUCLEOTIDE SEQUENCE</scope>
    <source>
        <strain evidence="1">Huo1</strain>
        <tissue evidence="1">Leaf</tissue>
    </source>
</reference>
<organism evidence="1">
    <name type="scientific">Salvia splendens</name>
    <name type="common">Scarlet sage</name>
    <dbReference type="NCBI Taxonomy" id="180675"/>
    <lineage>
        <taxon>Eukaryota</taxon>
        <taxon>Viridiplantae</taxon>
        <taxon>Streptophyta</taxon>
        <taxon>Embryophyta</taxon>
        <taxon>Tracheophyta</taxon>
        <taxon>Spermatophyta</taxon>
        <taxon>Magnoliopsida</taxon>
        <taxon>eudicotyledons</taxon>
        <taxon>Gunneridae</taxon>
        <taxon>Pentapetalae</taxon>
        <taxon>asterids</taxon>
        <taxon>lamiids</taxon>
        <taxon>Lamiales</taxon>
        <taxon>Lamiaceae</taxon>
        <taxon>Nepetoideae</taxon>
        <taxon>Mentheae</taxon>
        <taxon>Salviinae</taxon>
        <taxon>Salvia</taxon>
        <taxon>Salvia subgen. Calosphace</taxon>
        <taxon>core Calosphace</taxon>
    </lineage>
</organism>
<dbReference type="Proteomes" id="UP000298416">
    <property type="component" value="Unassembled WGS sequence"/>
</dbReference>